<protein>
    <submittedName>
        <fullName evidence="1">Uncharacterized protein</fullName>
    </submittedName>
</protein>
<gene>
    <name evidence="1" type="ORF">ABVK50_15490</name>
</gene>
<dbReference type="EMBL" id="CP159253">
    <property type="protein sequence ID" value="XCG46723.1"/>
    <property type="molecule type" value="Genomic_DNA"/>
</dbReference>
<name>A0AAU8CIR4_9HYPH</name>
<organism evidence="1">
    <name type="scientific">Mesorhizobium sp. WSM2240</name>
    <dbReference type="NCBI Taxonomy" id="3228851"/>
    <lineage>
        <taxon>Bacteria</taxon>
        <taxon>Pseudomonadati</taxon>
        <taxon>Pseudomonadota</taxon>
        <taxon>Alphaproteobacteria</taxon>
        <taxon>Hyphomicrobiales</taxon>
        <taxon>Phyllobacteriaceae</taxon>
        <taxon>Mesorhizobium</taxon>
    </lineage>
</organism>
<accession>A0AAU8CIR4</accession>
<dbReference type="RefSeq" id="WP_353645739.1">
    <property type="nucleotide sequence ID" value="NZ_CP159253.1"/>
</dbReference>
<dbReference type="AlphaFoldDB" id="A0AAU8CIR4"/>
<proteinExistence type="predicted"/>
<evidence type="ECO:0000313" key="1">
    <source>
        <dbReference type="EMBL" id="XCG46723.1"/>
    </source>
</evidence>
<sequence length="71" mass="7819">MKINSTFAILDVKKGRTSLVKHFAGRPKLGPCPPELRIPVVITGFIDGIHSRDDGISREFSVEVTEVKAGW</sequence>
<reference evidence="1" key="1">
    <citation type="submission" date="2024-06" db="EMBL/GenBank/DDBJ databases">
        <title>Mesorhizobium karijinii sp. nov., a symbiont of the iconic Swainsona formosa from arid Australia.</title>
        <authorList>
            <person name="Hill Y.J."/>
            <person name="Watkin E.L.J."/>
            <person name="O'Hara G.W."/>
            <person name="Terpolilli J."/>
            <person name="Tye M.L."/>
            <person name="Kohlmeier M.G."/>
        </authorList>
    </citation>
    <scope>NUCLEOTIDE SEQUENCE</scope>
    <source>
        <strain evidence="1">WSM2240</strain>
    </source>
</reference>